<feature type="non-terminal residue" evidence="1">
    <location>
        <position position="1"/>
    </location>
</feature>
<protein>
    <submittedName>
        <fullName evidence="1">Replication protein A1-like protein</fullName>
    </submittedName>
</protein>
<evidence type="ECO:0000313" key="2">
    <source>
        <dbReference type="Proteomes" id="UP000265520"/>
    </source>
</evidence>
<reference evidence="1 2" key="1">
    <citation type="journal article" date="2018" name="Front. Plant Sci.">
        <title>Red Clover (Trifolium pratense) and Zigzag Clover (T. medium) - A Picture of Genomic Similarities and Differences.</title>
        <authorList>
            <person name="Dluhosova J."/>
            <person name="Istvanek J."/>
            <person name="Nedelnik J."/>
            <person name="Repkova J."/>
        </authorList>
    </citation>
    <scope>NUCLEOTIDE SEQUENCE [LARGE SCALE GENOMIC DNA]</scope>
    <source>
        <strain evidence="2">cv. 10/8</strain>
        <tissue evidence="1">Leaf</tissue>
    </source>
</reference>
<sequence length="65" mass="7134">GNLQDGVTDPLDYPSDLDDIASKTLAVKVKWQPNWKSGSAIAIIESDNFISEIQSQFPPDEVCLI</sequence>
<organism evidence="1 2">
    <name type="scientific">Trifolium medium</name>
    <dbReference type="NCBI Taxonomy" id="97028"/>
    <lineage>
        <taxon>Eukaryota</taxon>
        <taxon>Viridiplantae</taxon>
        <taxon>Streptophyta</taxon>
        <taxon>Embryophyta</taxon>
        <taxon>Tracheophyta</taxon>
        <taxon>Spermatophyta</taxon>
        <taxon>Magnoliopsida</taxon>
        <taxon>eudicotyledons</taxon>
        <taxon>Gunneridae</taxon>
        <taxon>Pentapetalae</taxon>
        <taxon>rosids</taxon>
        <taxon>fabids</taxon>
        <taxon>Fabales</taxon>
        <taxon>Fabaceae</taxon>
        <taxon>Papilionoideae</taxon>
        <taxon>50 kb inversion clade</taxon>
        <taxon>NPAAA clade</taxon>
        <taxon>Hologalegina</taxon>
        <taxon>IRL clade</taxon>
        <taxon>Trifolieae</taxon>
        <taxon>Trifolium</taxon>
    </lineage>
</organism>
<name>A0A392VM36_9FABA</name>
<dbReference type="AlphaFoldDB" id="A0A392VM36"/>
<comment type="caution">
    <text evidence="1">The sequence shown here is derived from an EMBL/GenBank/DDBJ whole genome shotgun (WGS) entry which is preliminary data.</text>
</comment>
<keyword evidence="2" id="KW-1185">Reference proteome</keyword>
<proteinExistence type="predicted"/>
<dbReference type="Proteomes" id="UP000265520">
    <property type="component" value="Unassembled WGS sequence"/>
</dbReference>
<evidence type="ECO:0000313" key="1">
    <source>
        <dbReference type="EMBL" id="MCI88947.1"/>
    </source>
</evidence>
<dbReference type="EMBL" id="LXQA011206593">
    <property type="protein sequence ID" value="MCI88947.1"/>
    <property type="molecule type" value="Genomic_DNA"/>
</dbReference>
<accession>A0A392VM36</accession>